<dbReference type="STRING" id="1121302.SAMN02745163_03267"/>
<feature type="domain" description="Leucyl-tRNA synthetase editing" evidence="14">
    <location>
        <begin position="219"/>
        <end position="400"/>
    </location>
</feature>
<dbReference type="SUPFAM" id="SSF50677">
    <property type="entry name" value="ValRS/IleRS/LeuRS editing domain"/>
    <property type="match status" value="1"/>
</dbReference>
<dbReference type="Gene3D" id="3.10.20.590">
    <property type="match status" value="1"/>
</dbReference>
<dbReference type="InterPro" id="IPR014729">
    <property type="entry name" value="Rossmann-like_a/b/a_fold"/>
</dbReference>
<organism evidence="15 16">
    <name type="scientific">Clostridium cavendishii DSM 21758</name>
    <dbReference type="NCBI Taxonomy" id="1121302"/>
    <lineage>
        <taxon>Bacteria</taxon>
        <taxon>Bacillati</taxon>
        <taxon>Bacillota</taxon>
        <taxon>Clostridia</taxon>
        <taxon>Eubacteriales</taxon>
        <taxon>Clostridiaceae</taxon>
        <taxon>Clostridium</taxon>
    </lineage>
</organism>
<dbReference type="EMBL" id="FQZB01000014">
    <property type="protein sequence ID" value="SHK14344.1"/>
    <property type="molecule type" value="Genomic_DNA"/>
</dbReference>
<dbReference type="PRINTS" id="PR00985">
    <property type="entry name" value="TRNASYNTHLEU"/>
</dbReference>
<dbReference type="Gene3D" id="3.40.50.620">
    <property type="entry name" value="HUPs"/>
    <property type="match status" value="2"/>
</dbReference>
<dbReference type="AlphaFoldDB" id="A0A1M6Q2B9"/>
<comment type="caution">
    <text evidence="9">Lacks conserved residue(s) required for the propagation of feature annotation.</text>
</comment>
<evidence type="ECO:0000259" key="13">
    <source>
        <dbReference type="Pfam" id="PF09334"/>
    </source>
</evidence>
<evidence type="ECO:0000256" key="4">
    <source>
        <dbReference type="ARBA" id="ARBA00022741"/>
    </source>
</evidence>
<dbReference type="NCBIfam" id="TIGR00396">
    <property type="entry name" value="leuS_bact"/>
    <property type="match status" value="1"/>
</dbReference>
<dbReference type="InterPro" id="IPR002302">
    <property type="entry name" value="Leu-tRNA-ligase"/>
</dbReference>
<evidence type="ECO:0000256" key="8">
    <source>
        <dbReference type="ARBA" id="ARBA00047469"/>
    </source>
</evidence>
<proteinExistence type="inferred from homology"/>
<reference evidence="15 16" key="1">
    <citation type="submission" date="2016-11" db="EMBL/GenBank/DDBJ databases">
        <authorList>
            <person name="Jaros S."/>
            <person name="Januszkiewicz K."/>
            <person name="Wedrychowicz H."/>
        </authorList>
    </citation>
    <scope>NUCLEOTIDE SEQUENCE [LARGE SCALE GENOMIC DNA]</scope>
    <source>
        <strain evidence="15 16">DSM 21758</strain>
    </source>
</reference>
<feature type="domain" description="Methionyl/Valyl/Leucyl/Isoleucyl-tRNA synthetase anticodon-binding" evidence="12">
    <location>
        <begin position="663"/>
        <end position="779"/>
    </location>
</feature>
<dbReference type="InterPro" id="IPR002300">
    <property type="entry name" value="aa-tRNA-synth_Ia"/>
</dbReference>
<evidence type="ECO:0000256" key="3">
    <source>
        <dbReference type="ARBA" id="ARBA00022598"/>
    </source>
</evidence>
<evidence type="ECO:0000256" key="9">
    <source>
        <dbReference type="HAMAP-Rule" id="MF_00049"/>
    </source>
</evidence>
<dbReference type="InterPro" id="IPR013155">
    <property type="entry name" value="M/V/L/I-tRNA-synth_anticd-bd"/>
</dbReference>
<dbReference type="CDD" id="cd07958">
    <property type="entry name" value="Anticodon_Ia_Leu_BEm"/>
    <property type="match status" value="1"/>
</dbReference>
<dbReference type="GO" id="GO:0005524">
    <property type="term" value="F:ATP binding"/>
    <property type="evidence" value="ECO:0007669"/>
    <property type="project" value="UniProtKB-UniRule"/>
</dbReference>
<dbReference type="OrthoDB" id="9810365at2"/>
<keyword evidence="6 9" id="KW-0648">Protein biosynthesis</keyword>
<evidence type="ECO:0000313" key="15">
    <source>
        <dbReference type="EMBL" id="SHK14344.1"/>
    </source>
</evidence>
<evidence type="ECO:0000256" key="10">
    <source>
        <dbReference type="RuleBase" id="RU363039"/>
    </source>
</evidence>
<dbReference type="FunFam" id="1.10.730.10:FF:000002">
    <property type="entry name" value="Leucine--tRNA ligase"/>
    <property type="match status" value="1"/>
</dbReference>
<feature type="binding site" evidence="9">
    <location>
        <position position="579"/>
    </location>
    <ligand>
        <name>ATP</name>
        <dbReference type="ChEBI" id="CHEBI:30616"/>
    </ligand>
</feature>
<dbReference type="Pfam" id="PF13603">
    <property type="entry name" value="tRNA-synt_1_2"/>
    <property type="match status" value="1"/>
</dbReference>
<dbReference type="GO" id="GO:0006429">
    <property type="term" value="P:leucyl-tRNA aminoacylation"/>
    <property type="evidence" value="ECO:0007669"/>
    <property type="project" value="UniProtKB-UniRule"/>
</dbReference>
<feature type="domain" description="Methionyl/Leucyl tRNA synthetase" evidence="13">
    <location>
        <begin position="39"/>
        <end position="184"/>
    </location>
</feature>
<protein>
    <recommendedName>
        <fullName evidence="9">Leucine--tRNA ligase</fullName>
        <ecNumber evidence="9">6.1.1.4</ecNumber>
    </recommendedName>
    <alternativeName>
        <fullName evidence="9">Leucyl-tRNA synthetase</fullName>
        <shortName evidence="9">LeuRS</shortName>
    </alternativeName>
</protein>
<feature type="short sequence motif" description="'KMSKS' region" evidence="9">
    <location>
        <begin position="576"/>
        <end position="580"/>
    </location>
</feature>
<gene>
    <name evidence="9" type="primary">leuS</name>
    <name evidence="15" type="ORF">SAMN02745163_03267</name>
</gene>
<name>A0A1M6Q2B9_9CLOT</name>
<keyword evidence="16" id="KW-1185">Reference proteome</keyword>
<dbReference type="PANTHER" id="PTHR43740:SF2">
    <property type="entry name" value="LEUCINE--TRNA LIGASE, MITOCHONDRIAL"/>
    <property type="match status" value="1"/>
</dbReference>
<evidence type="ECO:0000313" key="16">
    <source>
        <dbReference type="Proteomes" id="UP000184310"/>
    </source>
</evidence>
<comment type="catalytic activity">
    <reaction evidence="8 9">
        <text>tRNA(Leu) + L-leucine + ATP = L-leucyl-tRNA(Leu) + AMP + diphosphate</text>
        <dbReference type="Rhea" id="RHEA:11688"/>
        <dbReference type="Rhea" id="RHEA-COMP:9613"/>
        <dbReference type="Rhea" id="RHEA-COMP:9622"/>
        <dbReference type="ChEBI" id="CHEBI:30616"/>
        <dbReference type="ChEBI" id="CHEBI:33019"/>
        <dbReference type="ChEBI" id="CHEBI:57427"/>
        <dbReference type="ChEBI" id="CHEBI:78442"/>
        <dbReference type="ChEBI" id="CHEBI:78494"/>
        <dbReference type="ChEBI" id="CHEBI:456215"/>
        <dbReference type="EC" id="6.1.1.4"/>
    </reaction>
</comment>
<evidence type="ECO:0000256" key="1">
    <source>
        <dbReference type="ARBA" id="ARBA00005594"/>
    </source>
</evidence>
<dbReference type="Gene3D" id="1.10.730.10">
    <property type="entry name" value="Isoleucyl-tRNA Synthetase, Domain 1"/>
    <property type="match status" value="1"/>
</dbReference>
<accession>A0A1M6Q2B9</accession>
<dbReference type="InterPro" id="IPR009080">
    <property type="entry name" value="tRNAsynth_Ia_anticodon-bd"/>
</dbReference>
<evidence type="ECO:0000256" key="7">
    <source>
        <dbReference type="ARBA" id="ARBA00023146"/>
    </source>
</evidence>
<sequence>MGNYGTVIDKKWQKKWEETNLYKFDENKAGEKLYVLEMFSYPSGSQLHAGHWFNYGPVDSWARYKRMRGYNVFQPMGFDAFGLPAENFAIKTGIHPQDSTVKNIATMEEQLKAMGAMFNWDNEVITCNPDYYKWTQWLFLKLYEKGLAYRKKAPVNWCPSCNTVLANEQVHEGACERCSTAVTKKDLTQWFLKITDYADELLEKLDTLDWPEKTVAMQKHWIGKSTGAEVTFKVKNSDISFDVFTTRADTLHGVTYVVLAPENPLVKELTTADNKEAVENYKEEAKKQSDIERQSISREKTGVFTGSYAINPINGKEVPVWIGDYVLSTYGTGAVMAVPAHDERDFAFATKFNLPIERVIKPKKGTNNELPFTEYGVIVNSGEFDGLTTEEGKIKVVEKLATQNLGSQKVNFRLRDWLVSRQRYWGAPIPMIYCEKCGTVPVPEKDLPVILPYNVEFAPDGKSPLAKSEEFTNTTCPCCGGKAKREVDTLDTFVCSSWYYLRYPDNKNTEKPFDTELINKMLPVDKYVGGPEHACMHLLYARFITKALRDMGYLNFDEPFTSLTHQGLILGPDGLKMSKSKGNTISPDKYINEYGSDVFRMYLMFGFAYTEGGAWSDDGIKSVNRFVERIERILEAARLDINSGDKNKTTIDKAEKELNFWRHNTIKSVTDDNEKMQFNTAIARMMEFINALSKYTQEETMNLNFLKEVVLDYIKLLAPFAPHFSEEQWSLLGNEDSVFNTTWPSFDEKALVKDEVEIAIQINGKIKAKINVASDLDEEGIKVAALEDGNIKVAMEGKTLVKIIVIKGRLVNIVVK</sequence>
<dbReference type="Proteomes" id="UP000184310">
    <property type="component" value="Unassembled WGS sequence"/>
</dbReference>
<dbReference type="GO" id="GO:0002161">
    <property type="term" value="F:aminoacyl-tRNA deacylase activity"/>
    <property type="evidence" value="ECO:0007669"/>
    <property type="project" value="InterPro"/>
</dbReference>
<dbReference type="Pfam" id="PF08264">
    <property type="entry name" value="Anticodon_1"/>
    <property type="match status" value="1"/>
</dbReference>
<comment type="similarity">
    <text evidence="1 9 10">Belongs to the class-I aminoacyl-tRNA synthetase family.</text>
</comment>
<keyword evidence="2 9" id="KW-0963">Cytoplasm</keyword>
<dbReference type="CDD" id="cd00812">
    <property type="entry name" value="LeuRS_core"/>
    <property type="match status" value="1"/>
</dbReference>
<keyword evidence="3 9" id="KW-0436">Ligase</keyword>
<dbReference type="SUPFAM" id="SSF47323">
    <property type="entry name" value="Anticodon-binding domain of a subclass of class I aminoacyl-tRNA synthetases"/>
    <property type="match status" value="1"/>
</dbReference>
<evidence type="ECO:0000259" key="14">
    <source>
        <dbReference type="Pfam" id="PF13603"/>
    </source>
</evidence>
<keyword evidence="5 9" id="KW-0067">ATP-binding</keyword>
<dbReference type="FunFam" id="3.40.50.620:FF:000003">
    <property type="entry name" value="Leucine--tRNA ligase"/>
    <property type="match status" value="1"/>
</dbReference>
<keyword evidence="7 9" id="KW-0030">Aminoacyl-tRNA synthetase</keyword>
<keyword evidence="4 9" id="KW-0547">Nucleotide-binding</keyword>
<evidence type="ECO:0000259" key="11">
    <source>
        <dbReference type="Pfam" id="PF00133"/>
    </source>
</evidence>
<evidence type="ECO:0000259" key="12">
    <source>
        <dbReference type="Pfam" id="PF08264"/>
    </source>
</evidence>
<dbReference type="RefSeq" id="WP_072990229.1">
    <property type="nucleotide sequence ID" value="NZ_FQZB01000014.1"/>
</dbReference>
<feature type="domain" description="Aminoacyl-tRNA synthetase class Ia" evidence="11">
    <location>
        <begin position="414"/>
        <end position="604"/>
    </location>
</feature>
<dbReference type="InterPro" id="IPR015413">
    <property type="entry name" value="Methionyl/Leucyl_tRNA_Synth"/>
</dbReference>
<dbReference type="InterPro" id="IPR025709">
    <property type="entry name" value="Leu_tRNA-synth_edit"/>
</dbReference>
<evidence type="ECO:0000256" key="2">
    <source>
        <dbReference type="ARBA" id="ARBA00022490"/>
    </source>
</evidence>
<dbReference type="EC" id="6.1.1.4" evidence="9"/>
<dbReference type="InterPro" id="IPR009008">
    <property type="entry name" value="Val/Leu/Ile-tRNA-synth_edit"/>
</dbReference>
<dbReference type="SUPFAM" id="SSF52374">
    <property type="entry name" value="Nucleotidylyl transferase"/>
    <property type="match status" value="1"/>
</dbReference>
<dbReference type="FunFam" id="3.40.50.620:FF:000056">
    <property type="entry name" value="Leucine--tRNA ligase"/>
    <property type="match status" value="1"/>
</dbReference>
<dbReference type="Pfam" id="PF00133">
    <property type="entry name" value="tRNA-synt_1"/>
    <property type="match status" value="1"/>
</dbReference>
<comment type="subcellular location">
    <subcellularLocation>
        <location evidence="9">Cytoplasm</location>
    </subcellularLocation>
</comment>
<dbReference type="PANTHER" id="PTHR43740">
    <property type="entry name" value="LEUCYL-TRNA SYNTHETASE"/>
    <property type="match status" value="1"/>
</dbReference>
<dbReference type="GO" id="GO:0005829">
    <property type="term" value="C:cytosol"/>
    <property type="evidence" value="ECO:0007669"/>
    <property type="project" value="TreeGrafter"/>
</dbReference>
<evidence type="ECO:0000256" key="6">
    <source>
        <dbReference type="ARBA" id="ARBA00022917"/>
    </source>
</evidence>
<dbReference type="GO" id="GO:0004823">
    <property type="term" value="F:leucine-tRNA ligase activity"/>
    <property type="evidence" value="ECO:0007669"/>
    <property type="project" value="UniProtKB-UniRule"/>
</dbReference>
<dbReference type="HAMAP" id="MF_00049_B">
    <property type="entry name" value="Leu_tRNA_synth_B"/>
    <property type="match status" value="1"/>
</dbReference>
<dbReference type="Pfam" id="PF09334">
    <property type="entry name" value="tRNA-synt_1g"/>
    <property type="match status" value="1"/>
</dbReference>
<evidence type="ECO:0000256" key="5">
    <source>
        <dbReference type="ARBA" id="ARBA00022840"/>
    </source>
</evidence>